<feature type="compositionally biased region" description="Basic and acidic residues" evidence="1">
    <location>
        <begin position="1"/>
        <end position="14"/>
    </location>
</feature>
<evidence type="ECO:0000256" key="2">
    <source>
        <dbReference type="SAM" id="Phobius"/>
    </source>
</evidence>
<accession>A0A0F9G3I5</accession>
<feature type="region of interest" description="Disordered" evidence="1">
    <location>
        <begin position="1"/>
        <end position="21"/>
    </location>
</feature>
<name>A0A0F9G3I5_9ZZZZ</name>
<sequence length="249" mass="28377">MPEDNDKILPKDSDSDYSLPGRFEESNSEYFDAESVKSKPKNRVILVIAVAFVIVSSGFFSYYFMNQNEIDSRIFQNTINVDPEKKLVNQYGVGEYGSEHEHAAIAVFVDGEKLNFGLLQFQLSSRYIHFENHNPYLIHKHATGVPLEMLFASFGMKITPDCIILNHDESADIKTGRFCTGQDQSLVFYVNGEEYYSDISQYVLKHNDRILVSFGDAESISKHLAYLESLKIFDIPKKIPQYSGNDIIV</sequence>
<reference evidence="3" key="1">
    <citation type="journal article" date="2015" name="Nature">
        <title>Complex archaea that bridge the gap between prokaryotes and eukaryotes.</title>
        <authorList>
            <person name="Spang A."/>
            <person name="Saw J.H."/>
            <person name="Jorgensen S.L."/>
            <person name="Zaremba-Niedzwiedzka K."/>
            <person name="Martijn J."/>
            <person name="Lind A.E."/>
            <person name="van Eijk R."/>
            <person name="Schleper C."/>
            <person name="Guy L."/>
            <person name="Ettema T.J."/>
        </authorList>
    </citation>
    <scope>NUCLEOTIDE SEQUENCE</scope>
</reference>
<gene>
    <name evidence="3" type="ORF">LCGC14_1876580</name>
</gene>
<dbReference type="AlphaFoldDB" id="A0A0F9G3I5"/>
<feature type="transmembrane region" description="Helical" evidence="2">
    <location>
        <begin position="44"/>
        <end position="65"/>
    </location>
</feature>
<keyword evidence="2" id="KW-0812">Transmembrane</keyword>
<proteinExistence type="predicted"/>
<protein>
    <submittedName>
        <fullName evidence="3">Uncharacterized protein</fullName>
    </submittedName>
</protein>
<comment type="caution">
    <text evidence="3">The sequence shown here is derived from an EMBL/GenBank/DDBJ whole genome shotgun (WGS) entry which is preliminary data.</text>
</comment>
<organism evidence="3">
    <name type="scientific">marine sediment metagenome</name>
    <dbReference type="NCBI Taxonomy" id="412755"/>
    <lineage>
        <taxon>unclassified sequences</taxon>
        <taxon>metagenomes</taxon>
        <taxon>ecological metagenomes</taxon>
    </lineage>
</organism>
<evidence type="ECO:0000256" key="1">
    <source>
        <dbReference type="SAM" id="MobiDB-lite"/>
    </source>
</evidence>
<dbReference type="EMBL" id="LAZR01019242">
    <property type="protein sequence ID" value="KKL93249.1"/>
    <property type="molecule type" value="Genomic_DNA"/>
</dbReference>
<keyword evidence="2" id="KW-1133">Transmembrane helix</keyword>
<evidence type="ECO:0000313" key="3">
    <source>
        <dbReference type="EMBL" id="KKL93249.1"/>
    </source>
</evidence>
<keyword evidence="2" id="KW-0472">Membrane</keyword>